<keyword evidence="7" id="KW-0175">Coiled coil</keyword>
<dbReference type="InterPro" id="IPR050905">
    <property type="entry name" value="Plant_NBS-LRR"/>
</dbReference>
<keyword evidence="4" id="KW-0547">Nucleotide-binding</keyword>
<evidence type="ECO:0000256" key="7">
    <source>
        <dbReference type="SAM" id="Coils"/>
    </source>
</evidence>
<dbReference type="GO" id="GO:0043531">
    <property type="term" value="F:ADP binding"/>
    <property type="evidence" value="ECO:0007669"/>
    <property type="project" value="InterPro"/>
</dbReference>
<evidence type="ECO:0000259" key="9">
    <source>
        <dbReference type="Pfam" id="PF23247"/>
    </source>
</evidence>
<dbReference type="InterPro" id="IPR057135">
    <property type="entry name" value="At4g27190-like_LRR"/>
</dbReference>
<dbReference type="Proteomes" id="UP001054252">
    <property type="component" value="Unassembled WGS sequence"/>
</dbReference>
<evidence type="ECO:0000256" key="4">
    <source>
        <dbReference type="ARBA" id="ARBA00022741"/>
    </source>
</evidence>
<protein>
    <recommendedName>
        <fullName evidence="14">NB-ARC domain-containing protein</fullName>
    </recommendedName>
</protein>
<keyword evidence="6" id="KW-0067">ATP-binding</keyword>
<evidence type="ECO:0000313" key="12">
    <source>
        <dbReference type="EMBL" id="GKV46186.1"/>
    </source>
</evidence>
<dbReference type="Pfam" id="PF23559">
    <property type="entry name" value="WHD_DRP"/>
    <property type="match status" value="1"/>
</dbReference>
<feature type="domain" description="Disease resistance R13L4/SHOC-2-like LRR" evidence="11">
    <location>
        <begin position="414"/>
        <end position="560"/>
    </location>
</feature>
<gene>
    <name evidence="12" type="ORF">SLEP1_g53191</name>
</gene>
<reference evidence="12 13" key="1">
    <citation type="journal article" date="2021" name="Commun. Biol.">
        <title>The genome of Shorea leprosula (Dipterocarpaceae) highlights the ecological relevance of drought in aseasonal tropical rainforests.</title>
        <authorList>
            <person name="Ng K.K.S."/>
            <person name="Kobayashi M.J."/>
            <person name="Fawcett J.A."/>
            <person name="Hatakeyama M."/>
            <person name="Paape T."/>
            <person name="Ng C.H."/>
            <person name="Ang C.C."/>
            <person name="Tnah L.H."/>
            <person name="Lee C.T."/>
            <person name="Nishiyama T."/>
            <person name="Sese J."/>
            <person name="O'Brien M.J."/>
            <person name="Copetti D."/>
            <person name="Mohd Noor M.I."/>
            <person name="Ong R.C."/>
            <person name="Putra M."/>
            <person name="Sireger I.Z."/>
            <person name="Indrioko S."/>
            <person name="Kosugi Y."/>
            <person name="Izuno A."/>
            <person name="Isagi Y."/>
            <person name="Lee S.L."/>
            <person name="Shimizu K.K."/>
        </authorList>
    </citation>
    <scope>NUCLEOTIDE SEQUENCE [LARGE SCALE GENOMIC DNA]</scope>
    <source>
        <strain evidence="12">214</strain>
    </source>
</reference>
<sequence length="886" mass="101093">MEPIVGAILETVGEHVDCHRNFQNDVNDLRKRVADLKRRRNDKVAELQILDHSEKQVKEEVRGWLEDARRVIEIEMPDIEEEVQNVSKLSWGSLGRSVRQKIQEVREIYDRGCFPEGLVIERPPPIGITLPTENMVGEVDVKEQIWGYLGENESVGIPEPTTENGCKIVITSRSRDVCRQLCHRIVKVQPLSDQESLNLFLEKVGQNIQNIPNLKETLRLIVKECAGLPLAIVVIAGSMKGVEDIREWRNALRELRKCVVGTAEGSRGDEIFNRLKFSYDRLPNSNIKNCFLYCSLYPEDWEISRATVIEDWICVGLIEELGSRQEMHDKGHTILNRLENNCLVEKGLGEGHVKMHDVLRDMALHIKSIGPNKFMVEASMLLKNIPTENVWTQDLEKVSLMRNDISYIPENMSPKCSMLSTLILENNKKLREIPECFFANMPLLKFLNLSETGIEVLPNSICNLEKLTALILHGCEHLECMPSLAKLKALKKLDLWRAGLLVVPEGIEMLANLQYLDLCCPHLKELPTRMISELSCLQYLCRYKLSTEETLRGEAATLKELENFEGGFSDLKDFNYFVSKSKHFLGGLNHYVLVVGGFEIPCFNHSRSFEHNYCFKRVILVKCKIRGEDDLVLPDDLQVLSVGDCNTVSDISTFMKNTTQLRSYYLEQCKGIECVVSSSSFTFMNNLEQLSLLELDSLQDLVKVEKTTASPALTISPSIFSNLKHLTVWCCSRIKKLFPCELLQSQGLQNLELIKVISCDMMEEIIGWEDEEEGNETVFTLPKLRRLHLESLPELKRIFPERGKMVCDSLNSIVVCDCLKVKRIPLCLVHNEQPIGHPALQEIKVYPEGWWESLEWDNPNAKNILLPLVIKTRPPGQLYPAENLNA</sequence>
<dbReference type="AlphaFoldDB" id="A0AAV5M8U0"/>
<organism evidence="12 13">
    <name type="scientific">Rubroshorea leprosula</name>
    <dbReference type="NCBI Taxonomy" id="152421"/>
    <lineage>
        <taxon>Eukaryota</taxon>
        <taxon>Viridiplantae</taxon>
        <taxon>Streptophyta</taxon>
        <taxon>Embryophyta</taxon>
        <taxon>Tracheophyta</taxon>
        <taxon>Spermatophyta</taxon>
        <taxon>Magnoliopsida</taxon>
        <taxon>eudicotyledons</taxon>
        <taxon>Gunneridae</taxon>
        <taxon>Pentapetalae</taxon>
        <taxon>rosids</taxon>
        <taxon>malvids</taxon>
        <taxon>Malvales</taxon>
        <taxon>Dipterocarpaceae</taxon>
        <taxon>Rubroshorea</taxon>
    </lineage>
</organism>
<dbReference type="Gene3D" id="1.10.10.10">
    <property type="entry name" value="Winged helix-like DNA-binding domain superfamily/Winged helix DNA-binding domain"/>
    <property type="match status" value="1"/>
</dbReference>
<dbReference type="InterPro" id="IPR002182">
    <property type="entry name" value="NB-ARC"/>
</dbReference>
<dbReference type="PANTHER" id="PTHR33463:SF187">
    <property type="entry name" value="AND NB-ARC DOMAIN DISEASE RESISTANCE PROTEIN, PUTATIVE-RELATED"/>
    <property type="match status" value="1"/>
</dbReference>
<keyword evidence="13" id="KW-1185">Reference proteome</keyword>
<dbReference type="GO" id="GO:0005524">
    <property type="term" value="F:ATP binding"/>
    <property type="evidence" value="ECO:0007669"/>
    <property type="project" value="UniProtKB-KW"/>
</dbReference>
<dbReference type="GO" id="GO:0006952">
    <property type="term" value="P:defense response"/>
    <property type="evidence" value="ECO:0007669"/>
    <property type="project" value="UniProtKB-KW"/>
</dbReference>
<dbReference type="FunFam" id="1.10.10.10:FF:000322">
    <property type="entry name" value="Probable disease resistance protein At1g63360"/>
    <property type="match status" value="1"/>
</dbReference>
<dbReference type="Gene3D" id="1.10.8.430">
    <property type="entry name" value="Helical domain of apoptotic protease-activating factors"/>
    <property type="match status" value="1"/>
</dbReference>
<name>A0AAV5M8U0_9ROSI</name>
<evidence type="ECO:0000313" key="13">
    <source>
        <dbReference type="Proteomes" id="UP001054252"/>
    </source>
</evidence>
<feature type="domain" description="Disease resistance protein At4g27190-like leucine-rich repeats" evidence="9">
    <location>
        <begin position="716"/>
        <end position="824"/>
    </location>
</feature>
<dbReference type="EMBL" id="BPVZ01000204">
    <property type="protein sequence ID" value="GKV46186.1"/>
    <property type="molecule type" value="Genomic_DNA"/>
</dbReference>
<dbReference type="InterPro" id="IPR042197">
    <property type="entry name" value="Apaf_helical"/>
</dbReference>
<evidence type="ECO:0000259" key="8">
    <source>
        <dbReference type="Pfam" id="PF00931"/>
    </source>
</evidence>
<dbReference type="InterPro" id="IPR027417">
    <property type="entry name" value="P-loop_NTPase"/>
</dbReference>
<evidence type="ECO:0000256" key="1">
    <source>
        <dbReference type="ARBA" id="ARBA00008894"/>
    </source>
</evidence>
<dbReference type="PANTHER" id="PTHR33463">
    <property type="entry name" value="NB-ARC DOMAIN-CONTAINING PROTEIN-RELATED"/>
    <property type="match status" value="1"/>
</dbReference>
<dbReference type="SUPFAM" id="SSF52058">
    <property type="entry name" value="L domain-like"/>
    <property type="match status" value="1"/>
</dbReference>
<evidence type="ECO:0000256" key="3">
    <source>
        <dbReference type="ARBA" id="ARBA00022737"/>
    </source>
</evidence>
<feature type="coiled-coil region" evidence="7">
    <location>
        <begin position="19"/>
        <end position="46"/>
    </location>
</feature>
<dbReference type="InterPro" id="IPR055414">
    <property type="entry name" value="LRR_R13L4/SHOC2-like"/>
</dbReference>
<feature type="domain" description="NB-ARC" evidence="8">
    <location>
        <begin position="152"/>
        <end position="207"/>
    </location>
</feature>
<evidence type="ECO:0000256" key="2">
    <source>
        <dbReference type="ARBA" id="ARBA00022614"/>
    </source>
</evidence>
<keyword evidence="2" id="KW-0433">Leucine-rich repeat</keyword>
<dbReference type="InterPro" id="IPR036388">
    <property type="entry name" value="WH-like_DNA-bd_sf"/>
</dbReference>
<dbReference type="Pfam" id="PF23598">
    <property type="entry name" value="LRR_14"/>
    <property type="match status" value="1"/>
</dbReference>
<feature type="domain" description="Disease resistance protein winged helix" evidence="10">
    <location>
        <begin position="296"/>
        <end position="363"/>
    </location>
</feature>
<comment type="caution">
    <text evidence="12">The sequence shown here is derived from an EMBL/GenBank/DDBJ whole genome shotgun (WGS) entry which is preliminary data.</text>
</comment>
<evidence type="ECO:0000259" key="11">
    <source>
        <dbReference type="Pfam" id="PF23598"/>
    </source>
</evidence>
<dbReference type="Pfam" id="PF00931">
    <property type="entry name" value="NB-ARC"/>
    <property type="match status" value="1"/>
</dbReference>
<evidence type="ECO:0000259" key="10">
    <source>
        <dbReference type="Pfam" id="PF23559"/>
    </source>
</evidence>
<dbReference type="InterPro" id="IPR058922">
    <property type="entry name" value="WHD_DRP"/>
</dbReference>
<comment type="similarity">
    <text evidence="1">Belongs to the disease resistance NB-LRR family.</text>
</comment>
<dbReference type="InterPro" id="IPR032675">
    <property type="entry name" value="LRR_dom_sf"/>
</dbReference>
<dbReference type="SUPFAM" id="SSF52540">
    <property type="entry name" value="P-loop containing nucleoside triphosphate hydrolases"/>
    <property type="match status" value="1"/>
</dbReference>
<proteinExistence type="inferred from homology"/>
<evidence type="ECO:0000256" key="6">
    <source>
        <dbReference type="ARBA" id="ARBA00022840"/>
    </source>
</evidence>
<keyword evidence="3" id="KW-0677">Repeat</keyword>
<evidence type="ECO:0000256" key="5">
    <source>
        <dbReference type="ARBA" id="ARBA00022821"/>
    </source>
</evidence>
<evidence type="ECO:0008006" key="14">
    <source>
        <dbReference type="Google" id="ProtNLM"/>
    </source>
</evidence>
<dbReference type="Gene3D" id="3.80.10.10">
    <property type="entry name" value="Ribonuclease Inhibitor"/>
    <property type="match status" value="2"/>
</dbReference>
<accession>A0AAV5M8U0</accession>
<keyword evidence="5" id="KW-0611">Plant defense</keyword>
<dbReference type="Pfam" id="PF23247">
    <property type="entry name" value="LRR_RPS2"/>
    <property type="match status" value="1"/>
</dbReference>